<sequence>LINSSMSFHSLNSTALARLRLVQEYVTILVELEGHLSLARMSAARARTVVGHTYASLTGVDDVEEMEATVRVEVTSSGEFSLCKSEDEEKEKKEEGVRKRKDKKGKTEESSEEEEEKPKKKSAPPPPAFRPFGILEPIAAKQARGEAARAAELAIAAATVRAKIIDCDRQTKEQLAGLEKTQLDTVFSLLSVN</sequence>
<feature type="compositionally biased region" description="Basic and acidic residues" evidence="2">
    <location>
        <begin position="84"/>
        <end position="97"/>
    </location>
</feature>
<dbReference type="InterPro" id="IPR040357">
    <property type="entry name" value="Vma22/CCDC115"/>
</dbReference>
<protein>
    <recommendedName>
        <fullName evidence="1">Vacuolar ATPase assembly protein VMA22</fullName>
    </recommendedName>
</protein>
<dbReference type="Proteomes" id="UP001432322">
    <property type="component" value="Unassembled WGS sequence"/>
</dbReference>
<evidence type="ECO:0000313" key="3">
    <source>
        <dbReference type="EMBL" id="GMT30075.1"/>
    </source>
</evidence>
<evidence type="ECO:0000313" key="4">
    <source>
        <dbReference type="Proteomes" id="UP001432322"/>
    </source>
</evidence>
<reference evidence="3" key="1">
    <citation type="submission" date="2023-10" db="EMBL/GenBank/DDBJ databases">
        <title>Genome assembly of Pristionchus species.</title>
        <authorList>
            <person name="Yoshida K."/>
            <person name="Sommer R.J."/>
        </authorList>
    </citation>
    <scope>NUCLEOTIDE SEQUENCE</scope>
    <source>
        <strain evidence="3">RS5133</strain>
    </source>
</reference>
<organism evidence="3 4">
    <name type="scientific">Pristionchus fissidentatus</name>
    <dbReference type="NCBI Taxonomy" id="1538716"/>
    <lineage>
        <taxon>Eukaryota</taxon>
        <taxon>Metazoa</taxon>
        <taxon>Ecdysozoa</taxon>
        <taxon>Nematoda</taxon>
        <taxon>Chromadorea</taxon>
        <taxon>Rhabditida</taxon>
        <taxon>Rhabditina</taxon>
        <taxon>Diplogasteromorpha</taxon>
        <taxon>Diplogasteroidea</taxon>
        <taxon>Neodiplogasteridae</taxon>
        <taxon>Pristionchus</taxon>
    </lineage>
</organism>
<name>A0AAV5WHT6_9BILA</name>
<dbReference type="GO" id="GO:0070072">
    <property type="term" value="P:vacuolar proton-transporting V-type ATPase complex assembly"/>
    <property type="evidence" value="ECO:0007669"/>
    <property type="project" value="InterPro"/>
</dbReference>
<dbReference type="PANTHER" id="PTHR31996">
    <property type="entry name" value="COILED-COIL DOMAIN-CONTAINING PROTEIN 115"/>
    <property type="match status" value="1"/>
</dbReference>
<evidence type="ECO:0000256" key="2">
    <source>
        <dbReference type="SAM" id="MobiDB-lite"/>
    </source>
</evidence>
<comment type="caution">
    <text evidence="3">The sequence shown here is derived from an EMBL/GenBank/DDBJ whole genome shotgun (WGS) entry which is preliminary data.</text>
</comment>
<dbReference type="AlphaFoldDB" id="A0AAV5WHT6"/>
<feature type="region of interest" description="Disordered" evidence="2">
    <location>
        <begin position="83"/>
        <end position="132"/>
    </location>
</feature>
<accession>A0AAV5WHT6</accession>
<keyword evidence="4" id="KW-1185">Reference proteome</keyword>
<gene>
    <name evidence="3" type="ORF">PFISCL1PPCAC_21372</name>
</gene>
<feature type="non-terminal residue" evidence="3">
    <location>
        <position position="1"/>
    </location>
</feature>
<proteinExistence type="predicted"/>
<dbReference type="EMBL" id="BTSY01000005">
    <property type="protein sequence ID" value="GMT30075.1"/>
    <property type="molecule type" value="Genomic_DNA"/>
</dbReference>
<dbReference type="PANTHER" id="PTHR31996:SF2">
    <property type="entry name" value="COILED-COIL DOMAIN-CONTAINING PROTEIN 115"/>
    <property type="match status" value="1"/>
</dbReference>
<dbReference type="GO" id="GO:0051082">
    <property type="term" value="F:unfolded protein binding"/>
    <property type="evidence" value="ECO:0007669"/>
    <property type="project" value="TreeGrafter"/>
</dbReference>
<evidence type="ECO:0000256" key="1">
    <source>
        <dbReference type="ARBA" id="ARBA00093634"/>
    </source>
</evidence>